<dbReference type="GO" id="GO:0009234">
    <property type="term" value="P:menaquinone biosynthetic process"/>
    <property type="evidence" value="ECO:0007669"/>
    <property type="project" value="UniProtKB-UniRule"/>
</dbReference>
<dbReference type="AlphaFoldDB" id="A0A5K7YZJ0"/>
<dbReference type="EMBL" id="AP021875">
    <property type="protein sequence ID" value="BBO73810.1"/>
    <property type="molecule type" value="Genomic_DNA"/>
</dbReference>
<organism evidence="5 6">
    <name type="scientific">Desulfosarcina widdelii</name>
    <dbReference type="NCBI Taxonomy" id="947919"/>
    <lineage>
        <taxon>Bacteria</taxon>
        <taxon>Pseudomonadati</taxon>
        <taxon>Thermodesulfobacteriota</taxon>
        <taxon>Desulfobacteria</taxon>
        <taxon>Desulfobacterales</taxon>
        <taxon>Desulfosarcinaceae</taxon>
        <taxon>Desulfosarcina</taxon>
    </lineage>
</organism>
<comment type="similarity">
    <text evidence="4">Belongs to the MqnA/MqnD family. MqnA subfamily.</text>
</comment>
<dbReference type="Proteomes" id="UP000427769">
    <property type="component" value="Chromosome"/>
</dbReference>
<comment type="function">
    <text evidence="4">Catalyzes the dehydration of chorismate into 3-[(1-carboxyvinyl)oxy]benzoate, a step in the biosynthesis of menaquinone (MK, vitamin K2).</text>
</comment>
<dbReference type="SUPFAM" id="SSF53850">
    <property type="entry name" value="Periplasmic binding protein-like II"/>
    <property type="match status" value="1"/>
</dbReference>
<dbReference type="Gene3D" id="3.40.190.10">
    <property type="entry name" value="Periplasmic binding protein-like II"/>
    <property type="match status" value="2"/>
</dbReference>
<dbReference type="RefSeq" id="WP_155302884.1">
    <property type="nucleotide sequence ID" value="NZ_AP021875.1"/>
</dbReference>
<evidence type="ECO:0000256" key="4">
    <source>
        <dbReference type="HAMAP-Rule" id="MF_00995"/>
    </source>
</evidence>
<evidence type="ECO:0000256" key="2">
    <source>
        <dbReference type="ARBA" id="ARBA00022428"/>
    </source>
</evidence>
<reference evidence="5 6" key="1">
    <citation type="submission" date="2019-11" db="EMBL/GenBank/DDBJ databases">
        <title>Comparative genomics of hydrocarbon-degrading Desulfosarcina strains.</title>
        <authorList>
            <person name="Watanabe M."/>
            <person name="Kojima H."/>
            <person name="Fukui M."/>
        </authorList>
    </citation>
    <scope>NUCLEOTIDE SEQUENCE [LARGE SCALE GENOMIC DNA]</scope>
    <source>
        <strain evidence="5 6">PP31</strain>
    </source>
</reference>
<sequence length="258" mass="28509">MTAPIAMIPYANMAPYRQLGEPEGCHFVPLVPSASIDALIAGTVDAAAVPVGGLARLSGLVETVGRFGIAARGPSMSVLLFSQYPFEQIHVPRTLRLTTESATSIRLLYLLMGTALGFERLPTLVGEGRQPDAHLLIGDRALVGNVSAKVWPYKTDLSQKWFELHGLPFVFARWVVRKAAPDAVKNAVAAWLDTFKANEDELVARSIHQTAGRLELDENVVERYCGVIRRCLDDDDLKGQRLFMEDFQRFGREPLFET</sequence>
<keyword evidence="2 4" id="KW-0474">Menaquinone biosynthesis</keyword>
<evidence type="ECO:0000256" key="3">
    <source>
        <dbReference type="ARBA" id="ARBA00023239"/>
    </source>
</evidence>
<evidence type="ECO:0000313" key="5">
    <source>
        <dbReference type="EMBL" id="BBO73810.1"/>
    </source>
</evidence>
<keyword evidence="3 4" id="KW-0456">Lyase</keyword>
<gene>
    <name evidence="4" type="primary">mqnA</name>
    <name evidence="5" type="ORF">DSCW_12270</name>
</gene>
<dbReference type="CDD" id="cd13634">
    <property type="entry name" value="PBP2_Sco4506"/>
    <property type="match status" value="1"/>
</dbReference>
<dbReference type="GO" id="GO:0016836">
    <property type="term" value="F:hydro-lyase activity"/>
    <property type="evidence" value="ECO:0007669"/>
    <property type="project" value="UniProtKB-UniRule"/>
</dbReference>
<dbReference type="EC" id="4.2.1.151" evidence="4"/>
<evidence type="ECO:0000256" key="1">
    <source>
        <dbReference type="ARBA" id="ARBA00004863"/>
    </source>
</evidence>
<accession>A0A5K7YZJ0</accession>
<dbReference type="InterPro" id="IPR030868">
    <property type="entry name" value="MqnA"/>
</dbReference>
<protein>
    <recommendedName>
        <fullName evidence="4">Chorismate dehydratase</fullName>
        <ecNumber evidence="4">4.2.1.151</ecNumber>
    </recommendedName>
    <alternativeName>
        <fullName evidence="4">Menaquinone biosynthetic enzyme MqnA</fullName>
    </alternativeName>
</protein>
<comment type="pathway">
    <text evidence="1 4">Quinol/quinone metabolism; menaquinone biosynthesis.</text>
</comment>
<dbReference type="HAMAP" id="MF_00995">
    <property type="entry name" value="MqnA"/>
    <property type="match status" value="1"/>
</dbReference>
<evidence type="ECO:0000313" key="6">
    <source>
        <dbReference type="Proteomes" id="UP000427769"/>
    </source>
</evidence>
<dbReference type="Pfam" id="PF02621">
    <property type="entry name" value="VitK2_biosynth"/>
    <property type="match status" value="1"/>
</dbReference>
<dbReference type="OrthoDB" id="9810112at2"/>
<name>A0A5K7YZJ0_9BACT</name>
<dbReference type="PANTHER" id="PTHR37690">
    <property type="entry name" value="CHORISMATE DEHYDRATASE"/>
    <property type="match status" value="1"/>
</dbReference>
<dbReference type="KEGG" id="dwd:DSCW_12270"/>
<keyword evidence="6" id="KW-1185">Reference proteome</keyword>
<dbReference type="PANTHER" id="PTHR37690:SF1">
    <property type="entry name" value="CHORISMATE DEHYDRATASE"/>
    <property type="match status" value="1"/>
</dbReference>
<dbReference type="UniPathway" id="UPA00079"/>
<proteinExistence type="inferred from homology"/>
<comment type="catalytic activity">
    <reaction evidence="4">
        <text>chorismate = 3-[(1-carboxyvinyl)-oxy]benzoate + H2O</text>
        <dbReference type="Rhea" id="RHEA:40051"/>
        <dbReference type="ChEBI" id="CHEBI:15377"/>
        <dbReference type="ChEBI" id="CHEBI:29748"/>
        <dbReference type="ChEBI" id="CHEBI:76981"/>
        <dbReference type="EC" id="4.2.1.151"/>
    </reaction>
</comment>
<dbReference type="InterPro" id="IPR003773">
    <property type="entry name" value="Menaquinone_biosynth"/>
</dbReference>